<dbReference type="InterPro" id="IPR009057">
    <property type="entry name" value="Homeodomain-like_sf"/>
</dbReference>
<dbReference type="RefSeq" id="WP_077924998.1">
    <property type="nucleotide sequence ID" value="NZ_BAABKE010000003.1"/>
</dbReference>
<dbReference type="InterPro" id="IPR036271">
    <property type="entry name" value="Tet_transcr_reg_TetR-rel_C_sf"/>
</dbReference>
<keyword evidence="2 4" id="KW-0238">DNA-binding</keyword>
<dbReference type="InterPro" id="IPR025996">
    <property type="entry name" value="MT1864/Rv1816-like_C"/>
</dbReference>
<evidence type="ECO:0000256" key="1">
    <source>
        <dbReference type="ARBA" id="ARBA00023015"/>
    </source>
</evidence>
<feature type="domain" description="HTH tetR-type" evidence="5">
    <location>
        <begin position="10"/>
        <end position="70"/>
    </location>
</feature>
<comment type="caution">
    <text evidence="6">The sequence shown here is derived from an EMBL/GenBank/DDBJ whole genome shotgun (WGS) entry which is preliminary data.</text>
</comment>
<organism evidence="6 7">
    <name type="scientific">Wohlfahrtiimonas larvae</name>
    <dbReference type="NCBI Taxonomy" id="1157986"/>
    <lineage>
        <taxon>Bacteria</taxon>
        <taxon>Pseudomonadati</taxon>
        <taxon>Pseudomonadota</taxon>
        <taxon>Gammaproteobacteria</taxon>
        <taxon>Cardiobacteriales</taxon>
        <taxon>Ignatzschineriaceae</taxon>
        <taxon>Wohlfahrtiimonas</taxon>
    </lineage>
</organism>
<sequence length="205" mass="23538">MGRRNDHSRDELKEMIIVAAEKILVEEGYGKLTTRRIAKEIGYTVGSLYMVIKNVDDLMLLLNARTLQLLLAKIEGDLTERDLLKPYDALMQIAVSYVDFAFEHKEKWQAIFMHRVTDSALLTEEYFIHIRNLFKVISYQLSLLAPKSNEDELELLTRGLWGAVHGVTMLSLDHKFSIGSRMEYDTKRVVEGVVSNALYGIQNRS</sequence>
<dbReference type="SUPFAM" id="SSF48498">
    <property type="entry name" value="Tetracyclin repressor-like, C-terminal domain"/>
    <property type="match status" value="1"/>
</dbReference>
<reference evidence="7" key="1">
    <citation type="journal article" date="2019" name="Int. J. Syst. Evol. Microbiol.">
        <title>The Global Catalogue of Microorganisms (GCM) 10K type strain sequencing project: providing services to taxonomists for standard genome sequencing and annotation.</title>
        <authorList>
            <consortium name="The Broad Institute Genomics Platform"/>
            <consortium name="The Broad Institute Genome Sequencing Center for Infectious Disease"/>
            <person name="Wu L."/>
            <person name="Ma J."/>
        </authorList>
    </citation>
    <scope>NUCLEOTIDE SEQUENCE [LARGE SCALE GENOMIC DNA]</scope>
    <source>
        <strain evidence="7">JCM 18424</strain>
    </source>
</reference>
<dbReference type="InterPro" id="IPR001647">
    <property type="entry name" value="HTH_TetR"/>
</dbReference>
<evidence type="ECO:0000313" key="7">
    <source>
        <dbReference type="Proteomes" id="UP001500631"/>
    </source>
</evidence>
<keyword evidence="3" id="KW-0804">Transcription</keyword>
<protein>
    <submittedName>
        <fullName evidence="6">TetR-like C-terminal domain-containing protein</fullName>
    </submittedName>
</protein>
<keyword evidence="7" id="KW-1185">Reference proteome</keyword>
<accession>A0ABP9MP42</accession>
<keyword evidence="1" id="KW-0805">Transcription regulation</keyword>
<dbReference type="Pfam" id="PF13305">
    <property type="entry name" value="TetR_C_33"/>
    <property type="match status" value="1"/>
</dbReference>
<evidence type="ECO:0000256" key="2">
    <source>
        <dbReference type="ARBA" id="ARBA00023125"/>
    </source>
</evidence>
<feature type="DNA-binding region" description="H-T-H motif" evidence="4">
    <location>
        <begin position="33"/>
        <end position="52"/>
    </location>
</feature>
<dbReference type="SUPFAM" id="SSF46689">
    <property type="entry name" value="Homeodomain-like"/>
    <property type="match status" value="1"/>
</dbReference>
<dbReference type="Pfam" id="PF00440">
    <property type="entry name" value="TetR_N"/>
    <property type="match status" value="1"/>
</dbReference>
<gene>
    <name evidence="6" type="ORF">GCM10023338_11900</name>
</gene>
<evidence type="ECO:0000313" key="6">
    <source>
        <dbReference type="EMBL" id="GAA5098933.1"/>
    </source>
</evidence>
<evidence type="ECO:0000259" key="5">
    <source>
        <dbReference type="PROSITE" id="PS50977"/>
    </source>
</evidence>
<proteinExistence type="predicted"/>
<evidence type="ECO:0000256" key="3">
    <source>
        <dbReference type="ARBA" id="ARBA00023163"/>
    </source>
</evidence>
<dbReference type="PROSITE" id="PS50977">
    <property type="entry name" value="HTH_TETR_2"/>
    <property type="match status" value="1"/>
</dbReference>
<dbReference type="EMBL" id="BAABKE010000003">
    <property type="protein sequence ID" value="GAA5098933.1"/>
    <property type="molecule type" value="Genomic_DNA"/>
</dbReference>
<name>A0ABP9MP42_9GAMM</name>
<dbReference type="Gene3D" id="1.10.357.10">
    <property type="entry name" value="Tetracycline Repressor, domain 2"/>
    <property type="match status" value="1"/>
</dbReference>
<evidence type="ECO:0000256" key="4">
    <source>
        <dbReference type="PROSITE-ProRule" id="PRU00335"/>
    </source>
</evidence>
<dbReference type="Proteomes" id="UP001500631">
    <property type="component" value="Unassembled WGS sequence"/>
</dbReference>